<dbReference type="AlphaFoldDB" id="A0A7X2MRQ6"/>
<evidence type="ECO:0000313" key="2">
    <source>
        <dbReference type="Proteomes" id="UP000461948"/>
    </source>
</evidence>
<dbReference type="Gene3D" id="1.20.1250.20">
    <property type="entry name" value="MFS general substrate transporter like domains"/>
    <property type="match status" value="1"/>
</dbReference>
<sequence length="61" mass="6585">MSQRSLYALCLMSFFLADVRDGLGPFLGIFLTERHWQPDEIGLVMTCGGIAGLLATLPAGI</sequence>
<dbReference type="PANTHER" id="PTHR23539:SF1">
    <property type="entry name" value="MAJOR FACILITATOR SUPERFAMILY (MFS) PROFILE DOMAIN-CONTAINING PROTEIN"/>
    <property type="match status" value="1"/>
</dbReference>
<dbReference type="InterPro" id="IPR036259">
    <property type="entry name" value="MFS_trans_sf"/>
</dbReference>
<reference evidence="1 2" key="1">
    <citation type="submission" date="2019-11" db="EMBL/GenBank/DDBJ databases">
        <title>Draft Genome Sequence of Plant Growth-Promoting Rhizosphere-Associated Bacteria.</title>
        <authorList>
            <person name="Vasilyev I.Y."/>
            <person name="Radchenko V."/>
            <person name="Ilnitskaya E.V."/>
        </authorList>
    </citation>
    <scope>NUCLEOTIDE SEQUENCE [LARGE SCALE GENOMIC DNA]</scope>
    <source>
        <strain evidence="1 2">VRA_MhP_f</strain>
    </source>
</reference>
<dbReference type="SUPFAM" id="SSF103473">
    <property type="entry name" value="MFS general substrate transporter"/>
    <property type="match status" value="1"/>
</dbReference>
<dbReference type="EMBL" id="WKLC01001576">
    <property type="protein sequence ID" value="MSE18104.1"/>
    <property type="molecule type" value="Genomic_DNA"/>
</dbReference>
<accession>A0A7X2MRQ6</accession>
<gene>
    <name evidence="1" type="ORF">GKC49_24330</name>
</gene>
<feature type="non-terminal residue" evidence="1">
    <location>
        <position position="61"/>
    </location>
</feature>
<dbReference type="PANTHER" id="PTHR23539">
    <property type="entry name" value="MFS TRANSPORTER"/>
    <property type="match status" value="1"/>
</dbReference>
<dbReference type="Proteomes" id="UP000461948">
    <property type="component" value="Unassembled WGS sequence"/>
</dbReference>
<evidence type="ECO:0000313" key="1">
    <source>
        <dbReference type="EMBL" id="MSE18104.1"/>
    </source>
</evidence>
<organism evidence="1 2">
    <name type="scientific">Enterobacter agglomerans</name>
    <name type="common">Erwinia herbicola</name>
    <name type="synonym">Pantoea agglomerans</name>
    <dbReference type="NCBI Taxonomy" id="549"/>
    <lineage>
        <taxon>Bacteria</taxon>
        <taxon>Pseudomonadati</taxon>
        <taxon>Pseudomonadota</taxon>
        <taxon>Gammaproteobacteria</taxon>
        <taxon>Enterobacterales</taxon>
        <taxon>Erwiniaceae</taxon>
        <taxon>Pantoea</taxon>
        <taxon>Pantoea agglomerans group</taxon>
    </lineage>
</organism>
<name>A0A7X2MRQ6_ENTAG</name>
<comment type="caution">
    <text evidence="1">The sequence shown here is derived from an EMBL/GenBank/DDBJ whole genome shotgun (WGS) entry which is preliminary data.</text>
</comment>
<proteinExistence type="predicted"/>
<protein>
    <submittedName>
        <fullName evidence="1">MFS transporter</fullName>
    </submittedName>
</protein>